<reference evidence="2" key="2">
    <citation type="submission" date="2021-04" db="EMBL/GenBank/DDBJ databases">
        <authorList>
            <person name="Podell S."/>
        </authorList>
    </citation>
    <scope>NUCLEOTIDE SEQUENCE</scope>
    <source>
        <strain evidence="2">Hildebrandi</strain>
    </source>
</reference>
<organism evidence="2 3">
    <name type="scientific">Nitzschia inconspicua</name>
    <dbReference type="NCBI Taxonomy" id="303405"/>
    <lineage>
        <taxon>Eukaryota</taxon>
        <taxon>Sar</taxon>
        <taxon>Stramenopiles</taxon>
        <taxon>Ochrophyta</taxon>
        <taxon>Bacillariophyta</taxon>
        <taxon>Bacillariophyceae</taxon>
        <taxon>Bacillariophycidae</taxon>
        <taxon>Bacillariales</taxon>
        <taxon>Bacillariaceae</taxon>
        <taxon>Nitzschia</taxon>
    </lineage>
</organism>
<dbReference type="OrthoDB" id="48584at2759"/>
<feature type="region of interest" description="Disordered" evidence="1">
    <location>
        <begin position="443"/>
        <end position="491"/>
    </location>
</feature>
<protein>
    <submittedName>
        <fullName evidence="2">Uncharacterized protein</fullName>
    </submittedName>
</protein>
<proteinExistence type="predicted"/>
<dbReference type="EMBL" id="JAGRRH010000016">
    <property type="protein sequence ID" value="KAG7354843.1"/>
    <property type="molecule type" value="Genomic_DNA"/>
</dbReference>
<reference evidence="2" key="1">
    <citation type="journal article" date="2021" name="Sci. Rep.">
        <title>Diploid genomic architecture of Nitzschia inconspicua, an elite biomass production diatom.</title>
        <authorList>
            <person name="Oliver A."/>
            <person name="Podell S."/>
            <person name="Pinowska A."/>
            <person name="Traller J.C."/>
            <person name="Smith S.R."/>
            <person name="McClure R."/>
            <person name="Beliaev A."/>
            <person name="Bohutskyi P."/>
            <person name="Hill E.A."/>
            <person name="Rabines A."/>
            <person name="Zheng H."/>
            <person name="Allen L.Z."/>
            <person name="Kuo A."/>
            <person name="Grigoriev I.V."/>
            <person name="Allen A.E."/>
            <person name="Hazlebeck D."/>
            <person name="Allen E.E."/>
        </authorList>
    </citation>
    <scope>NUCLEOTIDE SEQUENCE</scope>
    <source>
        <strain evidence="2">Hildebrandi</strain>
    </source>
</reference>
<feature type="region of interest" description="Disordered" evidence="1">
    <location>
        <begin position="319"/>
        <end position="340"/>
    </location>
</feature>
<feature type="compositionally biased region" description="Polar residues" evidence="1">
    <location>
        <begin position="471"/>
        <end position="491"/>
    </location>
</feature>
<evidence type="ECO:0000313" key="2">
    <source>
        <dbReference type="EMBL" id="KAG7354843.1"/>
    </source>
</evidence>
<evidence type="ECO:0000313" key="3">
    <source>
        <dbReference type="Proteomes" id="UP000693970"/>
    </source>
</evidence>
<sequence>MVVPNDHWAQALHESTACLRVQRRNRRSDESSSSQLMQLLDMAMEYLSILENQLVALNNSQSERNAETWSHPPARPPPTWVQFSELYTHDKDRAIQEAFATSGAPPHYEDDDAGDIPNPYGMNGNMDCRRLHIRILTSQSEIFASKASLFAARDCKHFKEGAKQLQMGLDKIHQALQVADSQISKWWADMERTQLTNASFRTREKDALVEDANIVEVAIQNMTQRREKLLSLCQQEQIWLLRQLEPQWESRDEVKQRFGEERWTNNPRPKRDYAEMRRDLEIRLRAVRQAMEALQAMDPTMALQRANTLQYQLQHGVRPENGNVITNGESRDESKQDDEMMRERRYNGIRPTTEWLSRRVDTQQYPDPTSFGWKFTGSWQAVEFFERMVVLDEKEYSVKLDWYFTTATIKTSLDHPTQGKTQLFGKQVSPDEYKKILENPRVHTGKRYQQRRGGGRSGKRRGGRGRNRSGAKNSAQNQASAVLRPSQVSSA</sequence>
<accession>A0A9K3L577</accession>
<feature type="compositionally biased region" description="Basic residues" evidence="1">
    <location>
        <begin position="443"/>
        <end position="469"/>
    </location>
</feature>
<gene>
    <name evidence="2" type="ORF">IV203_004199</name>
</gene>
<comment type="caution">
    <text evidence="2">The sequence shown here is derived from an EMBL/GenBank/DDBJ whole genome shotgun (WGS) entry which is preliminary data.</text>
</comment>
<keyword evidence="3" id="KW-1185">Reference proteome</keyword>
<feature type="compositionally biased region" description="Basic and acidic residues" evidence="1">
    <location>
        <begin position="329"/>
        <end position="340"/>
    </location>
</feature>
<name>A0A9K3L577_9STRA</name>
<dbReference type="Proteomes" id="UP000693970">
    <property type="component" value="Unassembled WGS sequence"/>
</dbReference>
<dbReference type="AlphaFoldDB" id="A0A9K3L577"/>
<evidence type="ECO:0000256" key="1">
    <source>
        <dbReference type="SAM" id="MobiDB-lite"/>
    </source>
</evidence>